<protein>
    <submittedName>
        <fullName evidence="1">Uncharacterized protein</fullName>
    </submittedName>
</protein>
<sequence>MEGLILYLCVVEIVQESIKKDLRNFISVISKKMKITNEMTLYIPVGTKKFPLIIKNTGKVDPEDGELVEVYCKEANLNQEYLKSDIVLLLQDI</sequence>
<evidence type="ECO:0000313" key="1">
    <source>
        <dbReference type="EMBL" id="OQB42191.1"/>
    </source>
</evidence>
<comment type="caution">
    <text evidence="1">The sequence shown here is derived from an EMBL/GenBank/DDBJ whole genome shotgun (WGS) entry which is preliminary data.</text>
</comment>
<accession>A0A1V5ZPY1</accession>
<name>A0A1V5ZPY1_9BACT</name>
<organism evidence="1">
    <name type="scientific">candidate division CPR1 bacterium ADurb.Bin160</name>
    <dbReference type="NCBI Taxonomy" id="1852826"/>
    <lineage>
        <taxon>Bacteria</taxon>
        <taxon>candidate division CPR1</taxon>
    </lineage>
</organism>
<dbReference type="AlphaFoldDB" id="A0A1V5ZPY1"/>
<dbReference type="Proteomes" id="UP000485621">
    <property type="component" value="Unassembled WGS sequence"/>
</dbReference>
<gene>
    <name evidence="1" type="ORF">BWY04_00412</name>
</gene>
<dbReference type="EMBL" id="MWDB01000005">
    <property type="protein sequence ID" value="OQB42191.1"/>
    <property type="molecule type" value="Genomic_DNA"/>
</dbReference>
<reference evidence="1" key="1">
    <citation type="submission" date="2017-02" db="EMBL/GenBank/DDBJ databases">
        <title>Delving into the versatile metabolic prowess of the omnipresent phylum Bacteroidetes.</title>
        <authorList>
            <person name="Nobu M.K."/>
            <person name="Mei R."/>
            <person name="Narihiro T."/>
            <person name="Kuroda K."/>
            <person name="Liu W.-T."/>
        </authorList>
    </citation>
    <scope>NUCLEOTIDE SEQUENCE</scope>
    <source>
        <strain evidence="1">ADurb.Bin160</strain>
    </source>
</reference>
<proteinExistence type="predicted"/>